<feature type="signal peptide" evidence="8">
    <location>
        <begin position="1"/>
        <end position="26"/>
    </location>
</feature>
<dbReference type="InterPro" id="IPR050131">
    <property type="entry name" value="Peptidase_S8_subtilisin-like"/>
</dbReference>
<dbReference type="PANTHER" id="PTHR43806:SF11">
    <property type="entry name" value="CEREVISIN-RELATED"/>
    <property type="match status" value="1"/>
</dbReference>
<dbReference type="Pfam" id="PF00082">
    <property type="entry name" value="Peptidase_S8"/>
    <property type="match status" value="2"/>
</dbReference>
<dbReference type="CDD" id="cd07477">
    <property type="entry name" value="Peptidases_S8_Subtilisin_subset"/>
    <property type="match status" value="1"/>
</dbReference>
<evidence type="ECO:0000256" key="7">
    <source>
        <dbReference type="PROSITE-ProRule" id="PRU01240"/>
    </source>
</evidence>
<dbReference type="EMBL" id="JBHLXP010000001">
    <property type="protein sequence ID" value="MFC0047925.1"/>
    <property type="molecule type" value="Genomic_DNA"/>
</dbReference>
<evidence type="ECO:0000256" key="4">
    <source>
        <dbReference type="ARBA" id="ARBA00022723"/>
    </source>
</evidence>
<dbReference type="InterPro" id="IPR003137">
    <property type="entry name" value="PA_domain"/>
</dbReference>
<evidence type="ECO:0000259" key="9">
    <source>
        <dbReference type="Pfam" id="PF00082"/>
    </source>
</evidence>
<feature type="domain" description="Peptidase S8/S53" evidence="9">
    <location>
        <begin position="432"/>
        <end position="501"/>
    </location>
</feature>
<evidence type="ECO:0000259" key="10">
    <source>
        <dbReference type="Pfam" id="PF02225"/>
    </source>
</evidence>
<evidence type="ECO:0000256" key="5">
    <source>
        <dbReference type="ARBA" id="ARBA00022801"/>
    </source>
</evidence>
<organism evidence="11 12">
    <name type="scientific">Rheinheimera tilapiae</name>
    <dbReference type="NCBI Taxonomy" id="875043"/>
    <lineage>
        <taxon>Bacteria</taxon>
        <taxon>Pseudomonadati</taxon>
        <taxon>Pseudomonadota</taxon>
        <taxon>Gammaproteobacteria</taxon>
        <taxon>Chromatiales</taxon>
        <taxon>Chromatiaceae</taxon>
        <taxon>Rheinheimera</taxon>
    </lineage>
</organism>
<sequence>MQKLIKIAPLAIAVASTLTFSTTAQAERVILQVDNLNKGIITAITRQAGGEVKVDADGFIAVEVPGKSFEELKGIFNNPHISLVEKDELRKPMALFNDTAGNPMQQQVTPYAVFQSQANLVSFNPATAPKVCVIDSGLDRSNVDFDWGSITGDNDSGTGNWDVNGGPHGTHVAGTIGAANNGVGVVGMAPGVKMHIIKVFNAEGWGYSSDLAFAAQKCSAAGAKIISMSLGGGGSNTTESNAFQNFVNAGGLVVAAAGNDGNNVRSYPAGYPSVMMVGANDNNNAIASFSQFPSCTLNGKTDENTCVEITAGGVDTLSTYPAGMATTAALSTNLGPFASSSMENVGTANAATFFMGTAETTNAAAAGKVCLIDRGVISFHDKVKNCQLSGGVGAVIINNVAGMLYATLGEGTANTTSIPAVGAAFEDRAQLLASTSATITIGGSDYGLMSGTSMATPAVSGIAALVWSNHPTCSGAQIRTALKATAKDSGTAGKDVYFGYGIAQAKAANDYLLQNGCGGGGTTAITLTATAQMQGKTRYANLSWANATTTNVDIYRNGVKIITTANDGSHRDSPTVKGTFSYKVCNAASATACSVEKSVTFTK</sequence>
<dbReference type="Gene3D" id="3.40.50.200">
    <property type="entry name" value="Peptidase S8/S53 domain"/>
    <property type="match status" value="1"/>
</dbReference>
<dbReference type="PRINTS" id="PR00723">
    <property type="entry name" value="SUBTILISIN"/>
</dbReference>
<dbReference type="RefSeq" id="WP_377241621.1">
    <property type="nucleotide sequence ID" value="NZ_JBHLXP010000001.1"/>
</dbReference>
<keyword evidence="2" id="KW-0964">Secreted</keyword>
<keyword evidence="3 7" id="KW-0645">Protease</keyword>
<feature type="active site" description="Charge relay system" evidence="7">
    <location>
        <position position="168"/>
    </location>
</feature>
<dbReference type="PROSITE" id="PS00137">
    <property type="entry name" value="SUBTILASE_HIS"/>
    <property type="match status" value="1"/>
</dbReference>
<dbReference type="InterPro" id="IPR000209">
    <property type="entry name" value="Peptidase_S8/S53_dom"/>
</dbReference>
<feature type="domain" description="Peptidase S8/S53" evidence="9">
    <location>
        <begin position="128"/>
        <end position="333"/>
    </location>
</feature>
<comment type="similarity">
    <text evidence="1 7">Belongs to the peptidase S8 family.</text>
</comment>
<feature type="active site" description="Charge relay system" evidence="7">
    <location>
        <position position="135"/>
    </location>
</feature>
<dbReference type="Proteomes" id="UP001589813">
    <property type="component" value="Unassembled WGS sequence"/>
</dbReference>
<dbReference type="Gene3D" id="3.50.30.30">
    <property type="match status" value="1"/>
</dbReference>
<dbReference type="PROSITE" id="PS00138">
    <property type="entry name" value="SUBTILASE_SER"/>
    <property type="match status" value="1"/>
</dbReference>
<gene>
    <name evidence="11" type="ORF">ACFFJP_06460</name>
</gene>
<evidence type="ECO:0000256" key="2">
    <source>
        <dbReference type="ARBA" id="ARBA00022512"/>
    </source>
</evidence>
<dbReference type="InterPro" id="IPR022398">
    <property type="entry name" value="Peptidase_S8_His-AS"/>
</dbReference>
<name>A0ABV6BAP1_9GAMM</name>
<dbReference type="InterPro" id="IPR036852">
    <property type="entry name" value="Peptidase_S8/S53_dom_sf"/>
</dbReference>
<evidence type="ECO:0000313" key="12">
    <source>
        <dbReference type="Proteomes" id="UP001589813"/>
    </source>
</evidence>
<keyword evidence="6 7" id="KW-0720">Serine protease</keyword>
<dbReference type="SUPFAM" id="SSF52743">
    <property type="entry name" value="Subtilisin-like"/>
    <property type="match status" value="1"/>
</dbReference>
<reference evidence="11 12" key="1">
    <citation type="submission" date="2024-09" db="EMBL/GenBank/DDBJ databases">
        <authorList>
            <person name="Sun Q."/>
            <person name="Mori K."/>
        </authorList>
    </citation>
    <scope>NUCLEOTIDE SEQUENCE [LARGE SCALE GENOMIC DNA]</scope>
    <source>
        <strain evidence="11 12">KCTC 23315</strain>
    </source>
</reference>
<dbReference type="InterPro" id="IPR015500">
    <property type="entry name" value="Peptidase_S8_subtilisin-rel"/>
</dbReference>
<dbReference type="PANTHER" id="PTHR43806">
    <property type="entry name" value="PEPTIDASE S8"/>
    <property type="match status" value="1"/>
</dbReference>
<feature type="domain" description="PA" evidence="10">
    <location>
        <begin position="360"/>
        <end position="429"/>
    </location>
</feature>
<keyword evidence="4" id="KW-0479">Metal-binding</keyword>
<dbReference type="Pfam" id="PF02225">
    <property type="entry name" value="PA"/>
    <property type="match status" value="1"/>
</dbReference>
<feature type="chain" id="PRO_5047498952" evidence="8">
    <location>
        <begin position="27"/>
        <end position="603"/>
    </location>
</feature>
<evidence type="ECO:0000256" key="8">
    <source>
        <dbReference type="SAM" id="SignalP"/>
    </source>
</evidence>
<accession>A0ABV6BAP1</accession>
<keyword evidence="5 7" id="KW-0378">Hydrolase</keyword>
<evidence type="ECO:0000256" key="6">
    <source>
        <dbReference type="ARBA" id="ARBA00022825"/>
    </source>
</evidence>
<feature type="active site" description="Charge relay system" evidence="7">
    <location>
        <position position="453"/>
    </location>
</feature>
<proteinExistence type="inferred from homology"/>
<dbReference type="InterPro" id="IPR023828">
    <property type="entry name" value="Peptidase_S8_Ser-AS"/>
</dbReference>
<evidence type="ECO:0000256" key="3">
    <source>
        <dbReference type="ARBA" id="ARBA00022670"/>
    </source>
</evidence>
<keyword evidence="8" id="KW-0732">Signal</keyword>
<protein>
    <submittedName>
        <fullName evidence="11">S8 family serine peptidase</fullName>
    </submittedName>
</protein>
<evidence type="ECO:0000256" key="1">
    <source>
        <dbReference type="ARBA" id="ARBA00011073"/>
    </source>
</evidence>
<keyword evidence="2" id="KW-0134">Cell wall</keyword>
<keyword evidence="12" id="KW-1185">Reference proteome</keyword>
<comment type="caution">
    <text evidence="11">The sequence shown here is derived from an EMBL/GenBank/DDBJ whole genome shotgun (WGS) entry which is preliminary data.</text>
</comment>
<dbReference type="InterPro" id="IPR034202">
    <property type="entry name" value="Subtilisin_Carlsberg-like"/>
</dbReference>
<dbReference type="PROSITE" id="PS51892">
    <property type="entry name" value="SUBTILASE"/>
    <property type="match status" value="1"/>
</dbReference>
<evidence type="ECO:0000313" key="11">
    <source>
        <dbReference type="EMBL" id="MFC0047925.1"/>
    </source>
</evidence>